<dbReference type="SUPFAM" id="SSF49899">
    <property type="entry name" value="Concanavalin A-like lectins/glucanases"/>
    <property type="match status" value="1"/>
</dbReference>
<dbReference type="InterPro" id="IPR013320">
    <property type="entry name" value="ConA-like_dom_sf"/>
</dbReference>
<accession>A0ABV7JKW6</accession>
<feature type="domain" description="SbsA Ig-like" evidence="2">
    <location>
        <begin position="157"/>
        <end position="264"/>
    </location>
</feature>
<dbReference type="Pfam" id="PF13205">
    <property type="entry name" value="Big_5"/>
    <property type="match status" value="2"/>
</dbReference>
<keyword evidence="4" id="KW-1185">Reference proteome</keyword>
<dbReference type="Proteomes" id="UP001595526">
    <property type="component" value="Unassembled WGS sequence"/>
</dbReference>
<organism evidence="3 4">
    <name type="scientific">Parapedobacter deserti</name>
    <dbReference type="NCBI Taxonomy" id="1912957"/>
    <lineage>
        <taxon>Bacteria</taxon>
        <taxon>Pseudomonadati</taxon>
        <taxon>Bacteroidota</taxon>
        <taxon>Sphingobacteriia</taxon>
        <taxon>Sphingobacteriales</taxon>
        <taxon>Sphingobacteriaceae</taxon>
        <taxon>Parapedobacter</taxon>
    </lineage>
</organism>
<dbReference type="InterPro" id="IPR032812">
    <property type="entry name" value="SbsA_Ig"/>
</dbReference>
<proteinExistence type="predicted"/>
<dbReference type="Pfam" id="PF13385">
    <property type="entry name" value="Laminin_G_3"/>
    <property type="match status" value="1"/>
</dbReference>
<sequence>MKLTIRFDMKIFTYTPLLWLCTGLIVAVTCLQSCKEEYDHTVDVANPTVVSYNPVPGVEGVAVSSSLVLTFDEHVKKGSGNIILSSTSDTQTIDVTSAAVVVGSDARVVSISPAELQADEEYTVVLERGTFTDLVGNEYMGTIGDTPWTFVTAGDIGPLVISRVPQNAGTDGSLFKLELNFIDNVSKGEGNIAVYAADNNTKIAELPVSSSAITVTNSRVSITLGSPLAFATAYYVTIDNGAFIDGNGKKFNGFTGNTDWHFTTTSGSGGDLVVHLPLDDDLTDASGNKFDAELGSTATAMVAFVTDPIRGRVANFVAGSYAVLPKHDLLRPSSTQDFSFSLWVKLPGIGSDPALFSNSDWGSGGNPGFVLCTDGALTYAGPGTDGRGWIVKLAGGGNRMDWRAGQMTPQAPALADNQWHLVTVVVNRTTKRLHVYIDGNEYTQEENPASYDLNMLAGALWDETNDYPFTIWEDGTGSYNAGSNTRKELAGWVDDVRIYSKALSAAEVSALYNH</sequence>
<evidence type="ECO:0000256" key="1">
    <source>
        <dbReference type="ARBA" id="ARBA00022729"/>
    </source>
</evidence>
<protein>
    <submittedName>
        <fullName evidence="3">Ig-like domain-containing protein</fullName>
    </submittedName>
</protein>
<dbReference type="InterPro" id="IPR014755">
    <property type="entry name" value="Cu-Rt/internalin_Ig-like"/>
</dbReference>
<dbReference type="Gene3D" id="2.60.120.200">
    <property type="match status" value="1"/>
</dbReference>
<keyword evidence="1" id="KW-0732">Signal</keyword>
<gene>
    <name evidence="3" type="ORF">ACFOET_14025</name>
</gene>
<reference evidence="4" key="1">
    <citation type="journal article" date="2019" name="Int. J. Syst. Evol. Microbiol.">
        <title>The Global Catalogue of Microorganisms (GCM) 10K type strain sequencing project: providing services to taxonomists for standard genome sequencing and annotation.</title>
        <authorList>
            <consortium name="The Broad Institute Genomics Platform"/>
            <consortium name="The Broad Institute Genome Sequencing Center for Infectious Disease"/>
            <person name="Wu L."/>
            <person name="Ma J."/>
        </authorList>
    </citation>
    <scope>NUCLEOTIDE SEQUENCE [LARGE SCALE GENOMIC DNA]</scope>
    <source>
        <strain evidence="4">KCTC 52416</strain>
    </source>
</reference>
<evidence type="ECO:0000313" key="4">
    <source>
        <dbReference type="Proteomes" id="UP001595526"/>
    </source>
</evidence>
<feature type="domain" description="SbsA Ig-like" evidence="2">
    <location>
        <begin position="43"/>
        <end position="152"/>
    </location>
</feature>
<comment type="caution">
    <text evidence="3">The sequence shown here is derived from an EMBL/GenBank/DDBJ whole genome shotgun (WGS) entry which is preliminary data.</text>
</comment>
<dbReference type="RefSeq" id="WP_379023676.1">
    <property type="nucleotide sequence ID" value="NZ_JBHRTA010000038.1"/>
</dbReference>
<dbReference type="EMBL" id="JBHRTA010000038">
    <property type="protein sequence ID" value="MFC3198735.1"/>
    <property type="molecule type" value="Genomic_DNA"/>
</dbReference>
<dbReference type="Gene3D" id="2.60.40.1220">
    <property type="match status" value="1"/>
</dbReference>
<evidence type="ECO:0000259" key="2">
    <source>
        <dbReference type="Pfam" id="PF13205"/>
    </source>
</evidence>
<evidence type="ECO:0000313" key="3">
    <source>
        <dbReference type="EMBL" id="MFC3198735.1"/>
    </source>
</evidence>
<name>A0ABV7JKW6_9SPHI</name>